<organism evidence="1 2">
    <name type="scientific">Panagrellus redivivus</name>
    <name type="common">Microworm</name>
    <dbReference type="NCBI Taxonomy" id="6233"/>
    <lineage>
        <taxon>Eukaryota</taxon>
        <taxon>Metazoa</taxon>
        <taxon>Ecdysozoa</taxon>
        <taxon>Nematoda</taxon>
        <taxon>Chromadorea</taxon>
        <taxon>Rhabditida</taxon>
        <taxon>Tylenchina</taxon>
        <taxon>Panagrolaimomorpha</taxon>
        <taxon>Panagrolaimoidea</taxon>
        <taxon>Panagrolaimidae</taxon>
        <taxon>Panagrellus</taxon>
    </lineage>
</organism>
<name>A0A7E5A162_PANRE</name>
<protein>
    <submittedName>
        <fullName evidence="2">Acyl_transf_3 domain-containing protein</fullName>
    </submittedName>
</protein>
<reference evidence="1" key="1">
    <citation type="journal article" date="2013" name="Genetics">
        <title>The draft genome and transcriptome of Panagrellus redivivus are shaped by the harsh demands of a free-living lifestyle.</title>
        <authorList>
            <person name="Srinivasan J."/>
            <person name="Dillman A.R."/>
            <person name="Macchietto M.G."/>
            <person name="Heikkinen L."/>
            <person name="Lakso M."/>
            <person name="Fracchia K.M."/>
            <person name="Antoshechkin I."/>
            <person name="Mortazavi A."/>
            <person name="Wong G."/>
            <person name="Sternberg P.W."/>
        </authorList>
    </citation>
    <scope>NUCLEOTIDE SEQUENCE [LARGE SCALE GENOMIC DNA]</scope>
    <source>
        <strain evidence="1">MT8872</strain>
    </source>
</reference>
<evidence type="ECO:0000313" key="2">
    <source>
        <dbReference type="WBParaSite" id="Pan_g8469.t1"/>
    </source>
</evidence>
<reference evidence="2" key="2">
    <citation type="submission" date="2020-10" db="UniProtKB">
        <authorList>
            <consortium name="WormBaseParasite"/>
        </authorList>
    </citation>
    <scope>IDENTIFICATION</scope>
</reference>
<sequence>MYVISLHYLGLASQQGKSWARGLGGTGWWHSLELLKFIRFCHGLFLWLRRWDDACPEGTADWELAWIK</sequence>
<dbReference type="WBParaSite" id="Pan_g8469.t1">
    <property type="protein sequence ID" value="Pan_g8469.t1"/>
    <property type="gene ID" value="Pan_g8469"/>
</dbReference>
<keyword evidence="1" id="KW-1185">Reference proteome</keyword>
<dbReference type="AlphaFoldDB" id="A0A7E5A162"/>
<evidence type="ECO:0000313" key="1">
    <source>
        <dbReference type="Proteomes" id="UP000492821"/>
    </source>
</evidence>
<dbReference type="Proteomes" id="UP000492821">
    <property type="component" value="Unassembled WGS sequence"/>
</dbReference>
<accession>A0A7E5A162</accession>
<proteinExistence type="predicted"/>